<keyword evidence="1" id="KW-0813">Transport</keyword>
<feature type="transmembrane region" description="Helical" evidence="2">
    <location>
        <begin position="67"/>
        <end position="85"/>
    </location>
</feature>
<name>A0ABV7VE98_9PROT</name>
<feature type="domain" description="TRAP C4-dicarboxylate transport system permease DctM subunit" evidence="3">
    <location>
        <begin position="141"/>
        <end position="576"/>
    </location>
</feature>
<evidence type="ECO:0000256" key="1">
    <source>
        <dbReference type="RuleBase" id="RU369079"/>
    </source>
</evidence>
<keyword evidence="1" id="KW-0997">Cell inner membrane</keyword>
<proteinExistence type="predicted"/>
<feature type="transmembrane region" description="Helical" evidence="2">
    <location>
        <begin position="129"/>
        <end position="150"/>
    </location>
</feature>
<comment type="caution">
    <text evidence="4">The sequence shown here is derived from an EMBL/GenBank/DDBJ whole genome shotgun (WGS) entry which is preliminary data.</text>
</comment>
<feature type="transmembrane region" description="Helical" evidence="2">
    <location>
        <begin position="199"/>
        <end position="222"/>
    </location>
</feature>
<evidence type="ECO:0000313" key="4">
    <source>
        <dbReference type="EMBL" id="MFC3675262.1"/>
    </source>
</evidence>
<dbReference type="PANTHER" id="PTHR43849:SF2">
    <property type="entry name" value="BLL3936 PROTEIN"/>
    <property type="match status" value="1"/>
</dbReference>
<feature type="transmembrane region" description="Helical" evidence="2">
    <location>
        <begin position="552"/>
        <end position="573"/>
    </location>
</feature>
<dbReference type="EMBL" id="JBHRYJ010000001">
    <property type="protein sequence ID" value="MFC3675262.1"/>
    <property type="molecule type" value="Genomic_DNA"/>
</dbReference>
<feature type="transmembrane region" description="Helical" evidence="2">
    <location>
        <begin position="616"/>
        <end position="637"/>
    </location>
</feature>
<accession>A0ABV7VE98</accession>
<dbReference type="Proteomes" id="UP001595711">
    <property type="component" value="Unassembled WGS sequence"/>
</dbReference>
<feature type="transmembrane region" description="Helical" evidence="2">
    <location>
        <begin position="579"/>
        <end position="604"/>
    </location>
</feature>
<feature type="transmembrane region" description="Helical" evidence="2">
    <location>
        <begin position="35"/>
        <end position="55"/>
    </location>
</feature>
<feature type="transmembrane region" description="Helical" evidence="2">
    <location>
        <begin position="430"/>
        <end position="454"/>
    </location>
</feature>
<organism evidence="4 5">
    <name type="scientific">Ferrovibrio xuzhouensis</name>
    <dbReference type="NCBI Taxonomy" id="1576914"/>
    <lineage>
        <taxon>Bacteria</taxon>
        <taxon>Pseudomonadati</taxon>
        <taxon>Pseudomonadota</taxon>
        <taxon>Alphaproteobacteria</taxon>
        <taxon>Rhodospirillales</taxon>
        <taxon>Rhodospirillaceae</taxon>
        <taxon>Ferrovibrio</taxon>
    </lineage>
</organism>
<keyword evidence="2" id="KW-1133">Transmembrane helix</keyword>
<evidence type="ECO:0000259" key="3">
    <source>
        <dbReference type="Pfam" id="PF06808"/>
    </source>
</evidence>
<feature type="transmembrane region" description="Helical" evidence="2">
    <location>
        <begin position="294"/>
        <end position="319"/>
    </location>
</feature>
<protein>
    <submittedName>
        <fullName evidence="4">TRAP transporter permease</fullName>
    </submittedName>
</protein>
<feature type="transmembrane region" description="Helical" evidence="2">
    <location>
        <begin position="97"/>
        <end position="117"/>
    </location>
</feature>
<feature type="transmembrane region" description="Helical" evidence="2">
    <location>
        <begin position="643"/>
        <end position="663"/>
    </location>
</feature>
<dbReference type="InterPro" id="IPR011853">
    <property type="entry name" value="TRAP_DctM-Dct_fused"/>
</dbReference>
<evidence type="ECO:0000313" key="5">
    <source>
        <dbReference type="Proteomes" id="UP001595711"/>
    </source>
</evidence>
<keyword evidence="5" id="KW-1185">Reference proteome</keyword>
<dbReference type="RefSeq" id="WP_379723496.1">
    <property type="nucleotide sequence ID" value="NZ_JBHRYJ010000001.1"/>
</dbReference>
<dbReference type="InterPro" id="IPR010656">
    <property type="entry name" value="DctM"/>
</dbReference>
<comment type="function">
    <text evidence="1">Part of the tripartite ATP-independent periplasmic (TRAP) transport system.</text>
</comment>
<feature type="transmembrane region" description="Helical" evidence="2">
    <location>
        <begin position="368"/>
        <end position="386"/>
    </location>
</feature>
<keyword evidence="2" id="KW-0472">Membrane</keyword>
<evidence type="ECO:0000256" key="2">
    <source>
        <dbReference type="SAM" id="Phobius"/>
    </source>
</evidence>
<dbReference type="Pfam" id="PF06808">
    <property type="entry name" value="DctM"/>
    <property type="match status" value="1"/>
</dbReference>
<feature type="transmembrane region" description="Helical" evidence="2">
    <location>
        <begin position="516"/>
        <end position="540"/>
    </location>
</feature>
<feature type="transmembrane region" description="Helical" evidence="2">
    <location>
        <begin position="484"/>
        <end position="504"/>
    </location>
</feature>
<dbReference type="NCBIfam" id="TIGR02123">
    <property type="entry name" value="TRAP_fused"/>
    <property type="match status" value="1"/>
</dbReference>
<gene>
    <name evidence="4" type="ORF">ACFOOQ_06895</name>
</gene>
<keyword evidence="1" id="KW-1003">Cell membrane</keyword>
<reference evidence="5" key="1">
    <citation type="journal article" date="2019" name="Int. J. Syst. Evol. Microbiol.">
        <title>The Global Catalogue of Microorganisms (GCM) 10K type strain sequencing project: providing services to taxonomists for standard genome sequencing and annotation.</title>
        <authorList>
            <consortium name="The Broad Institute Genomics Platform"/>
            <consortium name="The Broad Institute Genome Sequencing Center for Infectious Disease"/>
            <person name="Wu L."/>
            <person name="Ma J."/>
        </authorList>
    </citation>
    <scope>NUCLEOTIDE SEQUENCE [LARGE SCALE GENOMIC DNA]</scope>
    <source>
        <strain evidence="5">KCTC 42182</strain>
    </source>
</reference>
<feature type="transmembrane region" description="Helical" evidence="2">
    <location>
        <begin position="157"/>
        <end position="179"/>
    </location>
</feature>
<dbReference type="PANTHER" id="PTHR43849">
    <property type="entry name" value="BLL3936 PROTEIN"/>
    <property type="match status" value="1"/>
</dbReference>
<comment type="subcellular location">
    <subcellularLocation>
        <location evidence="1">Cell inner membrane</location>
        <topology evidence="1">Multi-pass membrane protein</topology>
    </subcellularLocation>
</comment>
<sequence>MQQGAGAAAGAATMSSADEMVEELVHRPMSPAVRAIFTLLTLLTLALVLNQQFNLHLFGITLIDNRYLFLMAGATLPLVFLAYPWRQPKDKTAVGRLNPLDILLALLTLGCIGWFAWAADSILAEGWEFAAPLTAKILGGVLWVLILEALRRTGGTAIFVIVLAISLYPVVADVMPGPIRGIGQTLPDTLAYHIVSSESAFGIPMQAFGEIVIGFIVFGVALNKTGGGRFFNDLAFALVGRVRGGAAQVGVVSSALQGSISGSVISNVISSGVVTIPAMKRTGFRADYAGGVEAVASTGAVLMPPVMGSTAFVMASFLGISYGEIALAAAIPALLFYFGLVVQIDAYSARLGLRGMTREELPNLRDTLKRGWLYILVFVTLVFLMVWQQREAVAPFAATALLLVINQLLPNHRLNRERLVDLICATGRALAELVAILAGVGFIIGAFSVTGLAGTLANDLIYLAGNNTLILLLMGALTSFVFGMGMTVTACYIFLAIVLAPPLVKSGLDPLAVHLFIMYWGMISFITPPVALATFAASSIARTSPFKIGFQAVRLGAVIYIVPFFFVLNPALILKGSPVEVISVIVSAALGVALIGSSLQGYLLGAGRLDGSPLRLLARLMLLVAGFALAVPGGNLIPVSNVALAGIGIVLALGAFGLLKLGGRNVLAMTTNK</sequence>
<keyword evidence="2" id="KW-0812">Transmembrane</keyword>
<feature type="transmembrane region" description="Helical" evidence="2">
    <location>
        <begin position="325"/>
        <end position="347"/>
    </location>
</feature>